<comment type="caution">
    <text evidence="10">The sequence shown here is derived from an EMBL/GenBank/DDBJ whole genome shotgun (WGS) entry which is preliminary data.</text>
</comment>
<evidence type="ECO:0000256" key="8">
    <source>
        <dbReference type="PROSITE-ProRule" id="PRU00042"/>
    </source>
</evidence>
<keyword evidence="5 8" id="KW-0863">Zinc-finger</keyword>
<feature type="non-terminal residue" evidence="10">
    <location>
        <position position="56"/>
    </location>
</feature>
<dbReference type="Gene3D" id="3.30.160.60">
    <property type="entry name" value="Classic Zinc Finger"/>
    <property type="match status" value="2"/>
</dbReference>
<evidence type="ECO:0000256" key="2">
    <source>
        <dbReference type="ARBA" id="ARBA00006991"/>
    </source>
</evidence>
<dbReference type="PROSITE" id="PS00028">
    <property type="entry name" value="ZINC_FINGER_C2H2_1"/>
    <property type="match status" value="1"/>
</dbReference>
<evidence type="ECO:0000256" key="5">
    <source>
        <dbReference type="ARBA" id="ARBA00022771"/>
    </source>
</evidence>
<evidence type="ECO:0000259" key="9">
    <source>
        <dbReference type="PROSITE" id="PS50157"/>
    </source>
</evidence>
<sequence length="56" mass="6529">SLSRSSDLEVPEDLQPREKPFRCLKCGKSFIRSFHLLRHQQIHTGERPYKCGECGK</sequence>
<feature type="domain" description="C2H2-type" evidence="9">
    <location>
        <begin position="21"/>
        <end position="48"/>
    </location>
</feature>
<evidence type="ECO:0000256" key="7">
    <source>
        <dbReference type="ARBA" id="ARBA00023242"/>
    </source>
</evidence>
<dbReference type="PROSITE" id="PS50157">
    <property type="entry name" value="ZINC_FINGER_C2H2_2"/>
    <property type="match status" value="1"/>
</dbReference>
<evidence type="ECO:0000313" key="10">
    <source>
        <dbReference type="EMBL" id="NWQ72640.1"/>
    </source>
</evidence>
<dbReference type="Pfam" id="PF00096">
    <property type="entry name" value="zf-C2H2"/>
    <property type="match status" value="1"/>
</dbReference>
<dbReference type="InterPro" id="IPR036236">
    <property type="entry name" value="Znf_C2H2_sf"/>
</dbReference>
<dbReference type="FunFam" id="3.30.160.60:FF:001430">
    <property type="entry name" value="Uncharacterized protein"/>
    <property type="match status" value="1"/>
</dbReference>
<proteinExistence type="inferred from homology"/>
<dbReference type="GO" id="GO:0000981">
    <property type="term" value="F:DNA-binding transcription factor activity, RNA polymerase II-specific"/>
    <property type="evidence" value="ECO:0007669"/>
    <property type="project" value="TreeGrafter"/>
</dbReference>
<name>A0A7K4RHB6_9TYRA</name>
<feature type="non-terminal residue" evidence="10">
    <location>
        <position position="1"/>
    </location>
</feature>
<keyword evidence="11" id="KW-1185">Reference proteome</keyword>
<evidence type="ECO:0000256" key="4">
    <source>
        <dbReference type="ARBA" id="ARBA00022737"/>
    </source>
</evidence>
<dbReference type="PANTHER" id="PTHR23226:SF377">
    <property type="entry name" value="ZINC FINGER AND SCAN DOMAIN-CONTAINING PROTEIN 20"/>
    <property type="match status" value="1"/>
</dbReference>
<dbReference type="GO" id="GO:0008270">
    <property type="term" value="F:zinc ion binding"/>
    <property type="evidence" value="ECO:0007669"/>
    <property type="project" value="UniProtKB-KW"/>
</dbReference>
<keyword evidence="7" id="KW-0539">Nucleus</keyword>
<evidence type="ECO:0000256" key="3">
    <source>
        <dbReference type="ARBA" id="ARBA00022723"/>
    </source>
</evidence>
<dbReference type="GO" id="GO:0005634">
    <property type="term" value="C:nucleus"/>
    <property type="evidence" value="ECO:0007669"/>
    <property type="project" value="UniProtKB-SubCell"/>
</dbReference>
<evidence type="ECO:0000256" key="6">
    <source>
        <dbReference type="ARBA" id="ARBA00022833"/>
    </source>
</evidence>
<dbReference type="GO" id="GO:0000978">
    <property type="term" value="F:RNA polymerase II cis-regulatory region sequence-specific DNA binding"/>
    <property type="evidence" value="ECO:0007669"/>
    <property type="project" value="TreeGrafter"/>
</dbReference>
<comment type="similarity">
    <text evidence="2">Belongs to the krueppel C2H2-type zinc-finger protein family.</text>
</comment>
<gene>
    <name evidence="10" type="primary">Znf134</name>
    <name evidence="10" type="ORF">NEOCIN_R03300</name>
</gene>
<dbReference type="AlphaFoldDB" id="A0A7K4RHB6"/>
<dbReference type="PANTHER" id="PTHR23226">
    <property type="entry name" value="ZINC FINGER AND SCAN DOMAIN-CONTAINING"/>
    <property type="match status" value="1"/>
</dbReference>
<dbReference type="Proteomes" id="UP000556200">
    <property type="component" value="Unassembled WGS sequence"/>
</dbReference>
<evidence type="ECO:0000313" key="11">
    <source>
        <dbReference type="Proteomes" id="UP000556200"/>
    </source>
</evidence>
<dbReference type="InterPro" id="IPR013087">
    <property type="entry name" value="Znf_C2H2_type"/>
</dbReference>
<evidence type="ECO:0000256" key="1">
    <source>
        <dbReference type="ARBA" id="ARBA00004123"/>
    </source>
</evidence>
<dbReference type="EMBL" id="VYZA01007109">
    <property type="protein sequence ID" value="NWQ72640.1"/>
    <property type="molecule type" value="Genomic_DNA"/>
</dbReference>
<keyword evidence="4" id="KW-0677">Repeat</keyword>
<keyword evidence="3" id="KW-0479">Metal-binding</keyword>
<organism evidence="10 11">
    <name type="scientific">Neopipo cinnamomea</name>
    <dbReference type="NCBI Taxonomy" id="456388"/>
    <lineage>
        <taxon>Eukaryota</taxon>
        <taxon>Metazoa</taxon>
        <taxon>Chordata</taxon>
        <taxon>Craniata</taxon>
        <taxon>Vertebrata</taxon>
        <taxon>Euteleostomi</taxon>
        <taxon>Archelosauria</taxon>
        <taxon>Archosauria</taxon>
        <taxon>Dinosauria</taxon>
        <taxon>Saurischia</taxon>
        <taxon>Theropoda</taxon>
        <taxon>Coelurosauria</taxon>
        <taxon>Aves</taxon>
        <taxon>Neognathae</taxon>
        <taxon>Neoaves</taxon>
        <taxon>Telluraves</taxon>
        <taxon>Australaves</taxon>
        <taxon>Passeriformes</taxon>
        <taxon>Tyrannidae</taxon>
        <taxon>Neopipo</taxon>
    </lineage>
</organism>
<dbReference type="SUPFAM" id="SSF57667">
    <property type="entry name" value="beta-beta-alpha zinc fingers"/>
    <property type="match status" value="1"/>
</dbReference>
<comment type="subcellular location">
    <subcellularLocation>
        <location evidence="1">Nucleus</location>
    </subcellularLocation>
</comment>
<protein>
    <submittedName>
        <fullName evidence="10">ZN134 protein</fullName>
    </submittedName>
</protein>
<keyword evidence="6" id="KW-0862">Zinc</keyword>
<accession>A0A7K4RHB6</accession>
<dbReference type="SMART" id="SM00355">
    <property type="entry name" value="ZnF_C2H2"/>
    <property type="match status" value="1"/>
</dbReference>
<reference evidence="10 11" key="1">
    <citation type="submission" date="2019-09" db="EMBL/GenBank/DDBJ databases">
        <title>Bird 10,000 Genomes (B10K) Project - Family phase.</title>
        <authorList>
            <person name="Zhang G."/>
        </authorList>
    </citation>
    <scope>NUCLEOTIDE SEQUENCE [LARGE SCALE GENOMIC DNA]</scope>
    <source>
        <strain evidence="10">B10K-DU-004-15</strain>
        <tissue evidence="10">Mixed tissue sample</tissue>
    </source>
</reference>